<proteinExistence type="inferred from homology"/>
<comment type="subcellular location">
    <subcellularLocation>
        <location evidence="1">Cell membrane</location>
        <topology evidence="1">Multi-pass membrane protein</topology>
    </subcellularLocation>
</comment>
<feature type="transmembrane region" description="Helical" evidence="8">
    <location>
        <begin position="213"/>
        <end position="245"/>
    </location>
</feature>
<feature type="transmembrane region" description="Helical" evidence="8">
    <location>
        <begin position="114"/>
        <end position="137"/>
    </location>
</feature>
<evidence type="ECO:0000256" key="7">
    <source>
        <dbReference type="ARBA" id="ARBA00023136"/>
    </source>
</evidence>
<keyword evidence="7 8" id="KW-0472">Membrane</keyword>
<dbReference type="AlphaFoldDB" id="A0A0G0U079"/>
<feature type="transmembrane region" description="Helical" evidence="8">
    <location>
        <begin position="282"/>
        <end position="303"/>
    </location>
</feature>
<evidence type="ECO:0000256" key="5">
    <source>
        <dbReference type="ARBA" id="ARBA00022692"/>
    </source>
</evidence>
<evidence type="ECO:0000256" key="1">
    <source>
        <dbReference type="ARBA" id="ARBA00004651"/>
    </source>
</evidence>
<dbReference type="EMBL" id="LCAB01000012">
    <property type="protein sequence ID" value="KKR82488.1"/>
    <property type="molecule type" value="Genomic_DNA"/>
</dbReference>
<dbReference type="Proteomes" id="UP000034601">
    <property type="component" value="Unassembled WGS sequence"/>
</dbReference>
<dbReference type="Pfam" id="PF01594">
    <property type="entry name" value="AI-2E_transport"/>
    <property type="match status" value="1"/>
</dbReference>
<evidence type="ECO:0008006" key="11">
    <source>
        <dbReference type="Google" id="ProtNLM"/>
    </source>
</evidence>
<comment type="caution">
    <text evidence="9">The sequence shown here is derived from an EMBL/GenBank/DDBJ whole genome shotgun (WGS) entry which is preliminary data.</text>
</comment>
<gene>
    <name evidence="9" type="ORF">UU29_C0012G0026</name>
</gene>
<dbReference type="PANTHER" id="PTHR21716:SF53">
    <property type="entry name" value="PERMEASE PERM-RELATED"/>
    <property type="match status" value="1"/>
</dbReference>
<evidence type="ECO:0000256" key="2">
    <source>
        <dbReference type="ARBA" id="ARBA00009773"/>
    </source>
</evidence>
<comment type="similarity">
    <text evidence="2">Belongs to the autoinducer-2 exporter (AI-2E) (TC 2.A.86) family.</text>
</comment>
<sequence>MAGFLLLLWVLFLILDIILLIFLAFILMSALAPLVERLAKWKIPRPLAIALIFILVIGSFSSLIAVGLTPLLNQTSSLTQRLAEATSSLLQTNFIDQSIVRQEFSEFSRRIIDFILSFFGNLIAFATVVVLTFYLLLDREKIENLVASFFAGRQQQVGKLIGKLEEKLGAWLRGQLFLSVLVGVFYYVGLVLLGVEFALPLAILGALLEVVPVIGPIIAAIPAILIALTTSPFLAAIVAGLYFAIQQIESHVVVPQVMKRAVGLNPILVILAVTIGGRLLGIGGALLAVPIAVVIQVILSEVLKTDIASPI</sequence>
<feature type="transmembrane region" description="Helical" evidence="8">
    <location>
        <begin position="47"/>
        <end position="68"/>
    </location>
</feature>
<accession>A0A0G0U079</accession>
<evidence type="ECO:0000313" key="10">
    <source>
        <dbReference type="Proteomes" id="UP000034601"/>
    </source>
</evidence>
<dbReference type="GO" id="GO:0005886">
    <property type="term" value="C:plasma membrane"/>
    <property type="evidence" value="ECO:0007669"/>
    <property type="project" value="UniProtKB-SubCell"/>
</dbReference>
<evidence type="ECO:0000256" key="4">
    <source>
        <dbReference type="ARBA" id="ARBA00022475"/>
    </source>
</evidence>
<dbReference type="InterPro" id="IPR002549">
    <property type="entry name" value="AI-2E-like"/>
</dbReference>
<protein>
    <recommendedName>
        <fullName evidence="11">AI-2E family transporter</fullName>
    </recommendedName>
</protein>
<evidence type="ECO:0000256" key="8">
    <source>
        <dbReference type="SAM" id="Phobius"/>
    </source>
</evidence>
<keyword evidence="4" id="KW-1003">Cell membrane</keyword>
<feature type="transmembrane region" description="Helical" evidence="8">
    <location>
        <begin position="6"/>
        <end position="35"/>
    </location>
</feature>
<evidence type="ECO:0000256" key="6">
    <source>
        <dbReference type="ARBA" id="ARBA00022989"/>
    </source>
</evidence>
<organism evidence="9 10">
    <name type="scientific">Candidatus Daviesbacteria bacterium GW2011_GWA2_40_9</name>
    <dbReference type="NCBI Taxonomy" id="1618424"/>
    <lineage>
        <taxon>Bacteria</taxon>
        <taxon>Candidatus Daviesiibacteriota</taxon>
    </lineage>
</organism>
<reference evidence="9 10" key="1">
    <citation type="journal article" date="2015" name="Nature">
        <title>rRNA introns, odd ribosomes, and small enigmatic genomes across a large radiation of phyla.</title>
        <authorList>
            <person name="Brown C.T."/>
            <person name="Hug L.A."/>
            <person name="Thomas B.C."/>
            <person name="Sharon I."/>
            <person name="Castelle C.J."/>
            <person name="Singh A."/>
            <person name="Wilkins M.J."/>
            <person name="Williams K.H."/>
            <person name="Banfield J.F."/>
        </authorList>
    </citation>
    <scope>NUCLEOTIDE SEQUENCE [LARGE SCALE GENOMIC DNA]</scope>
</reference>
<dbReference type="GO" id="GO:0055085">
    <property type="term" value="P:transmembrane transport"/>
    <property type="evidence" value="ECO:0007669"/>
    <property type="project" value="TreeGrafter"/>
</dbReference>
<keyword evidence="6 8" id="KW-1133">Transmembrane helix</keyword>
<dbReference type="PANTHER" id="PTHR21716">
    <property type="entry name" value="TRANSMEMBRANE PROTEIN"/>
    <property type="match status" value="1"/>
</dbReference>
<feature type="transmembrane region" description="Helical" evidence="8">
    <location>
        <begin position="176"/>
        <end position="207"/>
    </location>
</feature>
<keyword evidence="3" id="KW-0813">Transport</keyword>
<keyword evidence="5 8" id="KW-0812">Transmembrane</keyword>
<evidence type="ECO:0000313" key="9">
    <source>
        <dbReference type="EMBL" id="KKR82488.1"/>
    </source>
</evidence>
<evidence type="ECO:0000256" key="3">
    <source>
        <dbReference type="ARBA" id="ARBA00022448"/>
    </source>
</evidence>
<name>A0A0G0U079_9BACT</name>